<dbReference type="AlphaFoldDB" id="A0A1R2CTQ6"/>
<feature type="compositionally biased region" description="Polar residues" evidence="1">
    <location>
        <begin position="76"/>
        <end position="91"/>
    </location>
</feature>
<feature type="region of interest" description="Disordered" evidence="1">
    <location>
        <begin position="1"/>
        <end position="53"/>
    </location>
</feature>
<name>A0A1R2CTQ6_9CILI</name>
<organism evidence="2 3">
    <name type="scientific">Stentor coeruleus</name>
    <dbReference type="NCBI Taxonomy" id="5963"/>
    <lineage>
        <taxon>Eukaryota</taxon>
        <taxon>Sar</taxon>
        <taxon>Alveolata</taxon>
        <taxon>Ciliophora</taxon>
        <taxon>Postciliodesmatophora</taxon>
        <taxon>Heterotrichea</taxon>
        <taxon>Heterotrichida</taxon>
        <taxon>Stentoridae</taxon>
        <taxon>Stentor</taxon>
    </lineage>
</organism>
<feature type="region of interest" description="Disordered" evidence="1">
    <location>
        <begin position="361"/>
        <end position="383"/>
    </location>
</feature>
<gene>
    <name evidence="2" type="ORF">SteCoe_4857</name>
</gene>
<feature type="compositionally biased region" description="Low complexity" evidence="1">
    <location>
        <begin position="12"/>
        <end position="23"/>
    </location>
</feature>
<keyword evidence="3" id="KW-1185">Reference proteome</keyword>
<evidence type="ECO:0000256" key="1">
    <source>
        <dbReference type="SAM" id="MobiDB-lite"/>
    </source>
</evidence>
<feature type="region of interest" description="Disordered" evidence="1">
    <location>
        <begin position="436"/>
        <end position="458"/>
    </location>
</feature>
<protein>
    <submittedName>
        <fullName evidence="2">Uncharacterized protein</fullName>
    </submittedName>
</protein>
<feature type="region of interest" description="Disordered" evidence="1">
    <location>
        <begin position="74"/>
        <end position="93"/>
    </location>
</feature>
<accession>A0A1R2CTQ6</accession>
<sequence>MQKEKIVKKSISRSSSSESLKLKAPTNKVLPHNPEKKSSRESSISSSKSPLKKFETKVPRLDFEKAFIRPKPSSKALRSNSSEKTLTFPTEESQENPIKPVLHEYTLLDTLTSKFTIKTIESMKKEYNLSTANEIVFRNFLAVLSQIDPLFHQNRLLQFSMSKARDIFNVYTSRPGQVLQTLKILSKLCENAKVPKLVISQCKKDIKNVDKSKLKGSAVDTLEALKIVIRIQNKLYKPIKKNKAFELKGFNFNKQILESFATEDKNCEMSIIDINTFTTEGEGRSCSPNIVLEENKSLPLKSINSNDQNKSSKKKILEQLYSKLNGPNIFDDFDLNIESKENPIKSQESIEIDVKVPETSSKKTMGGIKSKPARRSNSNSTIPSYMRCLNRPLDIIQNSPKQNLQKRKSEIKTKQWEQLKKVNIQEKTPVKIVKTKENISESNKKQGNESSKEAIKQKKRFEISLTEI</sequence>
<dbReference type="Proteomes" id="UP000187209">
    <property type="component" value="Unassembled WGS sequence"/>
</dbReference>
<proteinExistence type="predicted"/>
<comment type="caution">
    <text evidence="2">The sequence shown here is derived from an EMBL/GenBank/DDBJ whole genome shotgun (WGS) entry which is preliminary data.</text>
</comment>
<reference evidence="2 3" key="1">
    <citation type="submission" date="2016-11" db="EMBL/GenBank/DDBJ databases">
        <title>The macronuclear genome of Stentor coeruleus: a giant cell with tiny introns.</title>
        <authorList>
            <person name="Slabodnick M."/>
            <person name="Ruby J.G."/>
            <person name="Reiff S.B."/>
            <person name="Swart E.C."/>
            <person name="Gosai S."/>
            <person name="Prabakaran S."/>
            <person name="Witkowska E."/>
            <person name="Larue G.E."/>
            <person name="Fisher S."/>
            <person name="Freeman R.M."/>
            <person name="Gunawardena J."/>
            <person name="Chu W."/>
            <person name="Stover N.A."/>
            <person name="Gregory B.D."/>
            <person name="Nowacki M."/>
            <person name="Derisi J."/>
            <person name="Roy S.W."/>
            <person name="Marshall W.F."/>
            <person name="Sood P."/>
        </authorList>
    </citation>
    <scope>NUCLEOTIDE SEQUENCE [LARGE SCALE GENOMIC DNA]</scope>
    <source>
        <strain evidence="2">WM001</strain>
    </source>
</reference>
<evidence type="ECO:0000313" key="2">
    <source>
        <dbReference type="EMBL" id="OMJ92409.1"/>
    </source>
</evidence>
<dbReference type="EMBL" id="MPUH01000062">
    <property type="protein sequence ID" value="OMJ92409.1"/>
    <property type="molecule type" value="Genomic_DNA"/>
</dbReference>
<evidence type="ECO:0000313" key="3">
    <source>
        <dbReference type="Proteomes" id="UP000187209"/>
    </source>
</evidence>